<dbReference type="HAMAP" id="MF_02096">
    <property type="entry name" value="Nre"/>
    <property type="match status" value="1"/>
</dbReference>
<sequence>MSEIFGAAGAEKGEADRLRLVVPSSSICARCKGRLLLCGKPVCPLMVRSLPLIRSVKGLGTELEGSSPPGVFVGRMGYPKVSVGPLVVDERGDTRIFDSPEDWYGFGYDRIAEMRVKLVRGTRPMDVGSAKDPPAYLQRLHDMLLSRWSSDLEVKFSRPPSATVLLVDEAPPFGPSAPVEDLSVRPGSANTALEKVYYDRDLRSEEAVLGLYRSGARVTEIQRAFSAGMMGMGANRRLVPTRWSITAVDDMISKHLVERIKDEETIDEFRVYAERRLGNTFVIVMAPFRWSFEWIEAWYPGTTWNPGGRSPEVIGDHEGYRGRTTYAEEIGGCYYSARLAAAERLSGERRQASVVAFREIYQDALFPVGVWFVREYLRRALRGRYEAFDDARSAFEYAFRFLKLPRDVWLSRSVVAREMLSQSRLDDWKSF</sequence>
<accession>A0A4P2VE59</accession>
<reference evidence="4 5" key="1">
    <citation type="journal article" date="2019" name="ISME J.">
        <title>Isolation and characterization of a thermophilic sulfur- and iron-reducing thaumarchaeote from a terrestrial acidic hot spring.</title>
        <authorList>
            <person name="Kato S."/>
            <person name="Itoh T."/>
            <person name="Yuki M."/>
            <person name="Nagamori M."/>
            <person name="Ohnishi M."/>
            <person name="Uematsu K."/>
            <person name="Suzuki K."/>
            <person name="Takashina T."/>
            <person name="Ohkuma M."/>
        </authorList>
    </citation>
    <scope>NUCLEOTIDE SEQUENCE [LARGE SCALE GENOMIC DNA]</scope>
    <source>
        <strain evidence="4 5">NAS-02</strain>
    </source>
</reference>
<keyword evidence="5" id="KW-1185">Reference proteome</keyword>
<evidence type="ECO:0000313" key="5">
    <source>
        <dbReference type="Proteomes" id="UP000509448"/>
    </source>
</evidence>
<dbReference type="Pfam" id="PF04895">
    <property type="entry name" value="Nre_C"/>
    <property type="match status" value="1"/>
</dbReference>
<dbReference type="InterPro" id="IPR006979">
    <property type="entry name" value="Nre_C"/>
</dbReference>
<gene>
    <name evidence="4" type="ORF">NAS2_1536</name>
</gene>
<dbReference type="InterPro" id="IPR033167">
    <property type="entry name" value="Nre"/>
</dbReference>
<feature type="domain" description="Archaeal Nre C-terminal" evidence="3">
    <location>
        <begin position="318"/>
        <end position="428"/>
    </location>
</feature>
<dbReference type="Pfam" id="PF04894">
    <property type="entry name" value="Nre_N"/>
    <property type="match status" value="1"/>
</dbReference>
<dbReference type="RefSeq" id="WP_174449094.1">
    <property type="nucleotide sequence ID" value="NZ_AP018732.1"/>
</dbReference>
<dbReference type="KEGG" id="ccai:NAS2_1536"/>
<dbReference type="InterPro" id="IPR006978">
    <property type="entry name" value="Nre_N"/>
</dbReference>
<keyword evidence="1" id="KW-0234">DNA repair</keyword>
<evidence type="ECO:0000256" key="1">
    <source>
        <dbReference type="HAMAP-Rule" id="MF_02096"/>
    </source>
</evidence>
<dbReference type="PANTHER" id="PTHR38136">
    <property type="entry name" value="DNA REPAIR PROTEIN"/>
    <property type="match status" value="1"/>
</dbReference>
<evidence type="ECO:0000313" key="4">
    <source>
        <dbReference type="EMBL" id="BBE42916.1"/>
    </source>
</evidence>
<evidence type="ECO:0000259" key="3">
    <source>
        <dbReference type="Pfam" id="PF04895"/>
    </source>
</evidence>
<feature type="domain" description="Archaeal Nre N-terminal" evidence="2">
    <location>
        <begin position="37"/>
        <end position="305"/>
    </location>
</feature>
<protein>
    <recommendedName>
        <fullName evidence="1">DNA repair protein</fullName>
    </recommendedName>
</protein>
<keyword evidence="1" id="KW-0227">DNA damage</keyword>
<comment type="function">
    <text evidence="1">Involved in DNA damage repair.</text>
</comment>
<comment type="caution">
    <text evidence="1">Lacks conserved residue(s) required for the propagation of feature annotation.</text>
</comment>
<dbReference type="OrthoDB" id="6609at2157"/>
<dbReference type="Proteomes" id="UP000509448">
    <property type="component" value="Chromosome"/>
</dbReference>
<proteinExistence type="inferred from homology"/>
<dbReference type="GeneID" id="55585346"/>
<dbReference type="GO" id="GO:0006281">
    <property type="term" value="P:DNA repair"/>
    <property type="evidence" value="ECO:0007669"/>
    <property type="project" value="UniProtKB-UniRule"/>
</dbReference>
<evidence type="ECO:0000259" key="2">
    <source>
        <dbReference type="Pfam" id="PF04894"/>
    </source>
</evidence>
<comment type="similarity">
    <text evidence="1">Belongs to the Nre family.</text>
</comment>
<organism evidence="4 5">
    <name type="scientific">Conexivisphaera calida</name>
    <dbReference type="NCBI Taxonomy" id="1874277"/>
    <lineage>
        <taxon>Archaea</taxon>
        <taxon>Nitrososphaerota</taxon>
        <taxon>Conexivisphaeria</taxon>
        <taxon>Conexivisphaerales</taxon>
        <taxon>Conexivisphaeraceae</taxon>
        <taxon>Conexivisphaera</taxon>
    </lineage>
</organism>
<dbReference type="AlphaFoldDB" id="A0A4P2VE59"/>
<dbReference type="PANTHER" id="PTHR38136:SF2">
    <property type="entry name" value="DNA REPAIR PROTEIN"/>
    <property type="match status" value="1"/>
</dbReference>
<dbReference type="EMBL" id="AP018732">
    <property type="protein sequence ID" value="BBE42916.1"/>
    <property type="molecule type" value="Genomic_DNA"/>
</dbReference>
<name>A0A4P2VE59_9ARCH</name>